<protein>
    <submittedName>
        <fullName evidence="1">Uncharacterized protein</fullName>
    </submittedName>
</protein>
<dbReference type="SUPFAM" id="SSF101386">
    <property type="entry name" value="all-alpha NTP pyrophosphatases"/>
    <property type="match status" value="1"/>
</dbReference>
<dbReference type="AlphaFoldDB" id="A0A0F8XFW5"/>
<reference evidence="1" key="1">
    <citation type="journal article" date="2015" name="Nature">
        <title>Complex archaea that bridge the gap between prokaryotes and eukaryotes.</title>
        <authorList>
            <person name="Spang A."/>
            <person name="Saw J.H."/>
            <person name="Jorgensen S.L."/>
            <person name="Zaremba-Niedzwiedzka K."/>
            <person name="Martijn J."/>
            <person name="Lind A.E."/>
            <person name="van Eijk R."/>
            <person name="Schleper C."/>
            <person name="Guy L."/>
            <person name="Ettema T.J."/>
        </authorList>
    </citation>
    <scope>NUCLEOTIDE SEQUENCE</scope>
</reference>
<gene>
    <name evidence="1" type="ORF">LCGC14_2947970</name>
</gene>
<accession>A0A0F8XFW5</accession>
<organism evidence="1">
    <name type="scientific">marine sediment metagenome</name>
    <dbReference type="NCBI Taxonomy" id="412755"/>
    <lineage>
        <taxon>unclassified sequences</taxon>
        <taxon>metagenomes</taxon>
        <taxon>ecological metagenomes</taxon>
    </lineage>
</organism>
<proteinExistence type="predicted"/>
<sequence length="142" mass="15841">MGAYSRDREPVSMGCLYSNDRTVGFDVRNSSIPICAYKESSKVENKMRSVSADFVLAMEEKLQHGREMGRTGWDSHWEIVSVDAFILPNLLDKLDEEVAELVEVVNELRLTGGKQNEVRLEAADVANIAMMIADMAGVLNDE</sequence>
<name>A0A0F8XFW5_9ZZZZ</name>
<evidence type="ECO:0000313" key="1">
    <source>
        <dbReference type="EMBL" id="KKK68047.1"/>
    </source>
</evidence>
<dbReference type="EMBL" id="LAZR01059314">
    <property type="protein sequence ID" value="KKK68047.1"/>
    <property type="molecule type" value="Genomic_DNA"/>
</dbReference>
<comment type="caution">
    <text evidence="1">The sequence shown here is derived from an EMBL/GenBank/DDBJ whole genome shotgun (WGS) entry which is preliminary data.</text>
</comment>